<dbReference type="InterPro" id="IPR001737">
    <property type="entry name" value="KsgA/Erm"/>
</dbReference>
<dbReference type="Gene3D" id="1.10.8.100">
    <property type="entry name" value="Ribosomal RNA adenine dimethylase-like, domain 2"/>
    <property type="match status" value="1"/>
</dbReference>
<comment type="similarity">
    <text evidence="7">Belongs to the class I-like SAM-binding methyltransferase superfamily. rRNA adenine N(6)-methyltransferase family.</text>
</comment>
<sequence>MSGYTPRAKRKYSQNFFTDPETLALCVDMMKLQAENHVLEIGPGTGVLTQLLIERVRHLTAIEIDRDLLELLRLEYGYAQGLEFVEADFMRWPLEPWAQGLPLAQRKLVANIPYHLTSEIINKVLNLENLKKNGVSAELPWFSDIFLMVQNEVAQKIVSPEGSKDYGVLNIAVNLAAETEVMAILPKELFQPRPKVDSALLHLKPRTQPLVEISDSAGFWRLVTRIFQLRRKTLRNVMRSLDLAAEKVAVLEKKWNLGLRGETYSILDLAELAQDIGAAD</sequence>
<feature type="binding site" evidence="7">
    <location>
        <position position="42"/>
    </location>
    <ligand>
        <name>S-adenosyl-L-methionine</name>
        <dbReference type="ChEBI" id="CHEBI:59789"/>
    </ligand>
</feature>
<dbReference type="GO" id="GO:0005829">
    <property type="term" value="C:cytosol"/>
    <property type="evidence" value="ECO:0007669"/>
    <property type="project" value="TreeGrafter"/>
</dbReference>
<keyword evidence="1" id="KW-0963">Cytoplasm</keyword>
<dbReference type="NCBIfam" id="TIGR00755">
    <property type="entry name" value="ksgA"/>
    <property type="match status" value="1"/>
</dbReference>
<evidence type="ECO:0000313" key="10">
    <source>
        <dbReference type="Proteomes" id="UP000231019"/>
    </source>
</evidence>
<dbReference type="PANTHER" id="PTHR11727">
    <property type="entry name" value="DIMETHYLADENOSINE TRANSFERASE"/>
    <property type="match status" value="1"/>
</dbReference>
<evidence type="ECO:0000259" key="8">
    <source>
        <dbReference type="SMART" id="SM00650"/>
    </source>
</evidence>
<dbReference type="InterPro" id="IPR020596">
    <property type="entry name" value="rRNA_Ade_Mease_Trfase_CS"/>
</dbReference>
<dbReference type="SUPFAM" id="SSF53335">
    <property type="entry name" value="S-adenosyl-L-methionine-dependent methyltransferases"/>
    <property type="match status" value="1"/>
</dbReference>
<dbReference type="PROSITE" id="PS51689">
    <property type="entry name" value="SAM_RNA_A_N6_MT"/>
    <property type="match status" value="1"/>
</dbReference>
<feature type="binding site" evidence="7">
    <location>
        <position position="63"/>
    </location>
    <ligand>
        <name>S-adenosyl-L-methionine</name>
        <dbReference type="ChEBI" id="CHEBI:59789"/>
    </ligand>
</feature>
<dbReference type="GO" id="GO:0003723">
    <property type="term" value="F:RNA binding"/>
    <property type="evidence" value="ECO:0007669"/>
    <property type="project" value="UniProtKB-UniRule"/>
</dbReference>
<dbReference type="SMART" id="SM00650">
    <property type="entry name" value="rADc"/>
    <property type="match status" value="1"/>
</dbReference>
<dbReference type="InterPro" id="IPR023165">
    <property type="entry name" value="rRNA_Ade_diMease-like_C"/>
</dbReference>
<keyword evidence="2" id="KW-0698">rRNA processing</keyword>
<dbReference type="AlphaFoldDB" id="A0A2M7G625"/>
<keyword evidence="3 7" id="KW-0489">Methyltransferase</keyword>
<evidence type="ECO:0000256" key="1">
    <source>
        <dbReference type="ARBA" id="ARBA00022490"/>
    </source>
</evidence>
<protein>
    <submittedName>
        <fullName evidence="9">Ribosomal RNA small subunit methyltransferase A</fullName>
    </submittedName>
</protein>
<keyword evidence="5 7" id="KW-0949">S-adenosyl-L-methionine</keyword>
<feature type="binding site" evidence="7">
    <location>
        <position position="15"/>
    </location>
    <ligand>
        <name>S-adenosyl-L-methionine</name>
        <dbReference type="ChEBI" id="CHEBI:59789"/>
    </ligand>
</feature>
<reference evidence="9 10" key="1">
    <citation type="submission" date="2017-09" db="EMBL/GenBank/DDBJ databases">
        <title>Depth-based differentiation of microbial function through sediment-hosted aquifers and enrichment of novel symbionts in the deep terrestrial subsurface.</title>
        <authorList>
            <person name="Probst A.J."/>
            <person name="Ladd B."/>
            <person name="Jarett J.K."/>
            <person name="Geller-Mcgrath D.E."/>
            <person name="Sieber C.M."/>
            <person name="Emerson J.B."/>
            <person name="Anantharaman K."/>
            <person name="Thomas B.C."/>
            <person name="Malmstrom R."/>
            <person name="Stieglmeier M."/>
            <person name="Klingl A."/>
            <person name="Woyke T."/>
            <person name="Ryan C.M."/>
            <person name="Banfield J.F."/>
        </authorList>
    </citation>
    <scope>NUCLEOTIDE SEQUENCE [LARGE SCALE GENOMIC DNA]</scope>
    <source>
        <strain evidence="9">CG17_big_fil_post_rev_8_21_14_2_50_48_46</strain>
    </source>
</reference>
<evidence type="ECO:0000256" key="5">
    <source>
        <dbReference type="ARBA" id="ARBA00022691"/>
    </source>
</evidence>
<comment type="caution">
    <text evidence="9">The sequence shown here is derived from an EMBL/GenBank/DDBJ whole genome shotgun (WGS) entry which is preliminary data.</text>
</comment>
<feature type="binding site" evidence="7">
    <location>
        <position position="111"/>
    </location>
    <ligand>
        <name>S-adenosyl-L-methionine</name>
        <dbReference type="ChEBI" id="CHEBI:59789"/>
    </ligand>
</feature>
<dbReference type="Proteomes" id="UP000231019">
    <property type="component" value="Unassembled WGS sequence"/>
</dbReference>
<dbReference type="EMBL" id="PFFQ01000023">
    <property type="protein sequence ID" value="PIW17474.1"/>
    <property type="molecule type" value="Genomic_DNA"/>
</dbReference>
<evidence type="ECO:0000256" key="2">
    <source>
        <dbReference type="ARBA" id="ARBA00022552"/>
    </source>
</evidence>
<dbReference type="PANTHER" id="PTHR11727:SF7">
    <property type="entry name" value="DIMETHYLADENOSINE TRANSFERASE-RELATED"/>
    <property type="match status" value="1"/>
</dbReference>
<evidence type="ECO:0000256" key="6">
    <source>
        <dbReference type="ARBA" id="ARBA00022884"/>
    </source>
</evidence>
<comment type="caution">
    <text evidence="7">Lacks conserved residue(s) required for the propagation of feature annotation.</text>
</comment>
<dbReference type="InterPro" id="IPR020598">
    <property type="entry name" value="rRNA_Ade_methylase_Trfase_N"/>
</dbReference>
<evidence type="ECO:0000256" key="4">
    <source>
        <dbReference type="ARBA" id="ARBA00022679"/>
    </source>
</evidence>
<dbReference type="Pfam" id="PF00398">
    <property type="entry name" value="RrnaAD"/>
    <property type="match status" value="1"/>
</dbReference>
<name>A0A2M7G625_9BACT</name>
<feature type="binding site" evidence="7">
    <location>
        <position position="88"/>
    </location>
    <ligand>
        <name>S-adenosyl-L-methionine</name>
        <dbReference type="ChEBI" id="CHEBI:59789"/>
    </ligand>
</feature>
<dbReference type="InterPro" id="IPR011530">
    <property type="entry name" value="rRNA_adenine_dimethylase"/>
</dbReference>
<proteinExistence type="inferred from homology"/>
<dbReference type="PROSITE" id="PS01131">
    <property type="entry name" value="RRNA_A_DIMETH"/>
    <property type="match status" value="1"/>
</dbReference>
<accession>A0A2M7G625</accession>
<dbReference type="GO" id="GO:0000179">
    <property type="term" value="F:rRNA (adenine-N6,N6-)-dimethyltransferase activity"/>
    <property type="evidence" value="ECO:0007669"/>
    <property type="project" value="UniProtKB-UniRule"/>
</dbReference>
<organism evidence="9 10">
    <name type="scientific">bacterium (Candidatus Blackallbacteria) CG17_big_fil_post_rev_8_21_14_2_50_48_46</name>
    <dbReference type="NCBI Taxonomy" id="2014261"/>
    <lineage>
        <taxon>Bacteria</taxon>
        <taxon>Candidatus Blackallbacteria</taxon>
    </lineage>
</organism>
<dbReference type="Gene3D" id="3.40.50.150">
    <property type="entry name" value="Vaccinia Virus protein VP39"/>
    <property type="match status" value="1"/>
</dbReference>
<keyword evidence="4 7" id="KW-0808">Transferase</keyword>
<feature type="domain" description="Ribosomal RNA adenine methylase transferase N-terminal" evidence="8">
    <location>
        <begin position="22"/>
        <end position="207"/>
    </location>
</feature>
<evidence type="ECO:0000313" key="9">
    <source>
        <dbReference type="EMBL" id="PIW17474.1"/>
    </source>
</evidence>
<gene>
    <name evidence="9" type="primary">rsmA</name>
    <name evidence="9" type="ORF">COW36_08215</name>
</gene>
<keyword evidence="6 7" id="KW-0694">RNA-binding</keyword>
<dbReference type="InterPro" id="IPR029063">
    <property type="entry name" value="SAM-dependent_MTases_sf"/>
</dbReference>
<evidence type="ECO:0000256" key="7">
    <source>
        <dbReference type="PROSITE-ProRule" id="PRU01026"/>
    </source>
</evidence>
<evidence type="ECO:0000256" key="3">
    <source>
        <dbReference type="ARBA" id="ARBA00022603"/>
    </source>
</evidence>